<keyword evidence="3" id="KW-1185">Reference proteome</keyword>
<evidence type="ECO:0000256" key="1">
    <source>
        <dbReference type="PROSITE-ProRule" id="PRU00182"/>
    </source>
</evidence>
<dbReference type="RefSeq" id="WP_184987221.1">
    <property type="nucleotide sequence ID" value="NZ_BAAALO010000006.1"/>
</dbReference>
<gene>
    <name evidence="2" type="ORF">BJ992_006324</name>
</gene>
<dbReference type="Proteomes" id="UP000555564">
    <property type="component" value="Unassembled WGS sequence"/>
</dbReference>
<dbReference type="InterPro" id="IPR036986">
    <property type="entry name" value="S4_RNA-bd_sf"/>
</dbReference>
<organism evidence="2 3">
    <name type="scientific">Sphaerisporangium rubeum</name>
    <dbReference type="NCBI Taxonomy" id="321317"/>
    <lineage>
        <taxon>Bacteria</taxon>
        <taxon>Bacillati</taxon>
        <taxon>Actinomycetota</taxon>
        <taxon>Actinomycetes</taxon>
        <taxon>Streptosporangiales</taxon>
        <taxon>Streptosporangiaceae</taxon>
        <taxon>Sphaerisporangium</taxon>
    </lineage>
</organism>
<keyword evidence="1" id="KW-0694">RNA-binding</keyword>
<dbReference type="SUPFAM" id="SSF55174">
    <property type="entry name" value="Alpha-L RNA-binding motif"/>
    <property type="match status" value="1"/>
</dbReference>
<name>A0A7X0IMR8_9ACTN</name>
<dbReference type="Pfam" id="PF13275">
    <property type="entry name" value="S4_2"/>
    <property type="match status" value="1"/>
</dbReference>
<proteinExistence type="predicted"/>
<dbReference type="AlphaFoldDB" id="A0A7X0IMR8"/>
<evidence type="ECO:0000313" key="2">
    <source>
        <dbReference type="EMBL" id="MBB6476893.1"/>
    </source>
</evidence>
<evidence type="ECO:0000313" key="3">
    <source>
        <dbReference type="Proteomes" id="UP000555564"/>
    </source>
</evidence>
<sequence length="75" mass="8203">MDDSYQEGTFRLRTDYIPLCDLLKACDITDTGGLAKLLIADGEISVDGQVELRKRAKIHPGQTVTGQGFKIHVVA</sequence>
<dbReference type="PROSITE" id="PS50889">
    <property type="entry name" value="S4"/>
    <property type="match status" value="1"/>
</dbReference>
<protein>
    <submittedName>
        <fullName evidence="2">Ribosome-associated protein</fullName>
    </submittedName>
</protein>
<dbReference type="EMBL" id="JACHIU010000001">
    <property type="protein sequence ID" value="MBB6476893.1"/>
    <property type="molecule type" value="Genomic_DNA"/>
</dbReference>
<comment type="caution">
    <text evidence="2">The sequence shown here is derived from an EMBL/GenBank/DDBJ whole genome shotgun (WGS) entry which is preliminary data.</text>
</comment>
<dbReference type="Gene3D" id="3.10.290.10">
    <property type="entry name" value="RNA-binding S4 domain"/>
    <property type="match status" value="1"/>
</dbReference>
<dbReference type="GO" id="GO:0003723">
    <property type="term" value="F:RNA binding"/>
    <property type="evidence" value="ECO:0007669"/>
    <property type="project" value="UniProtKB-KW"/>
</dbReference>
<reference evidence="2 3" key="1">
    <citation type="submission" date="2020-08" db="EMBL/GenBank/DDBJ databases">
        <title>Sequencing the genomes of 1000 actinobacteria strains.</title>
        <authorList>
            <person name="Klenk H.-P."/>
        </authorList>
    </citation>
    <scope>NUCLEOTIDE SEQUENCE [LARGE SCALE GENOMIC DNA]</scope>
    <source>
        <strain evidence="2 3">DSM 44936</strain>
    </source>
</reference>
<accession>A0A7X0IMR8</accession>